<dbReference type="CDD" id="cd02775">
    <property type="entry name" value="MopB_CT"/>
    <property type="match status" value="1"/>
</dbReference>
<dbReference type="RefSeq" id="WP_160039652.1">
    <property type="nucleotide sequence ID" value="NZ_BORQ01000004.1"/>
</dbReference>
<dbReference type="Pfam" id="PF04014">
    <property type="entry name" value="MazE_antitoxin"/>
    <property type="match status" value="1"/>
</dbReference>
<dbReference type="SMART" id="SM00966">
    <property type="entry name" value="SpoVT_AbrB"/>
    <property type="match status" value="1"/>
</dbReference>
<dbReference type="EMBL" id="BORQ01000004">
    <property type="protein sequence ID" value="GIO32691.1"/>
    <property type="molecule type" value="Genomic_DNA"/>
</dbReference>
<keyword evidence="3" id="KW-1185">Reference proteome</keyword>
<protein>
    <recommendedName>
        <fullName evidence="1">SpoVT-AbrB domain-containing protein</fullName>
    </recommendedName>
</protein>
<dbReference type="Gene3D" id="2.10.260.10">
    <property type="match status" value="1"/>
</dbReference>
<evidence type="ECO:0000313" key="2">
    <source>
        <dbReference type="EMBL" id="GIO32691.1"/>
    </source>
</evidence>
<evidence type="ECO:0000259" key="1">
    <source>
        <dbReference type="SMART" id="SM00966"/>
    </source>
</evidence>
<feature type="domain" description="SpoVT-AbrB" evidence="1">
    <location>
        <begin position="22"/>
        <end position="68"/>
    </location>
</feature>
<proteinExistence type="predicted"/>
<gene>
    <name evidence="2" type="ORF">J2TS6_38320</name>
</gene>
<comment type="caution">
    <text evidence="2">The sequence shown here is derived from an EMBL/GenBank/DDBJ whole genome shotgun (WGS) entry which is preliminary data.</text>
</comment>
<reference evidence="2" key="1">
    <citation type="submission" date="2021-03" db="EMBL/GenBank/DDBJ databases">
        <title>Antimicrobial resistance genes in bacteria isolated from Japanese honey, and their potential for conferring macrolide and lincosamide resistance in the American foulbrood pathogen Paenibacillus larvae.</title>
        <authorList>
            <person name="Okamoto M."/>
            <person name="Kumagai M."/>
            <person name="Kanamori H."/>
            <person name="Takamatsu D."/>
        </authorList>
    </citation>
    <scope>NUCLEOTIDE SEQUENCE</scope>
    <source>
        <strain evidence="2">J2TS6</strain>
    </source>
</reference>
<dbReference type="Proteomes" id="UP000679779">
    <property type="component" value="Unassembled WGS sequence"/>
</dbReference>
<name>A0A919XH16_9BACL</name>
<sequence length="97" mass="10950">MDGVIKLANNKPEGTRYSRKIGRMGNSLGVSLPKQLAERLGVSQGDEVEFIENDRGEVILKKVQQAKLPDHVRPEVLEAFFDVFNEDRGILDDLKDR</sequence>
<dbReference type="SUPFAM" id="SSF89447">
    <property type="entry name" value="AbrB/MazE/MraZ-like"/>
    <property type="match status" value="1"/>
</dbReference>
<dbReference type="InterPro" id="IPR007159">
    <property type="entry name" value="SpoVT-AbrB_dom"/>
</dbReference>
<dbReference type="InterPro" id="IPR013432">
    <property type="entry name" value="Doc_partner"/>
</dbReference>
<dbReference type="AlphaFoldDB" id="A0A919XH16"/>
<dbReference type="InterPro" id="IPR037914">
    <property type="entry name" value="SpoVT-AbrB_sf"/>
</dbReference>
<evidence type="ECO:0000313" key="3">
    <source>
        <dbReference type="Proteomes" id="UP000679779"/>
    </source>
</evidence>
<dbReference type="NCBIfam" id="TIGR02609">
    <property type="entry name" value="doc_partner"/>
    <property type="match status" value="1"/>
</dbReference>
<organism evidence="2 3">
    <name type="scientific">Paenibacillus albilobatus</name>
    <dbReference type="NCBI Taxonomy" id="2716884"/>
    <lineage>
        <taxon>Bacteria</taxon>
        <taxon>Bacillati</taxon>
        <taxon>Bacillota</taxon>
        <taxon>Bacilli</taxon>
        <taxon>Bacillales</taxon>
        <taxon>Paenibacillaceae</taxon>
        <taxon>Paenibacillus</taxon>
    </lineage>
</organism>
<dbReference type="GO" id="GO:0003677">
    <property type="term" value="F:DNA binding"/>
    <property type="evidence" value="ECO:0007669"/>
    <property type="project" value="InterPro"/>
</dbReference>
<accession>A0A919XH16</accession>